<feature type="region of interest" description="Disordered" evidence="1">
    <location>
        <begin position="368"/>
        <end position="429"/>
    </location>
</feature>
<evidence type="ECO:0000256" key="1">
    <source>
        <dbReference type="SAM" id="MobiDB-lite"/>
    </source>
</evidence>
<reference evidence="2" key="1">
    <citation type="submission" date="2023-06" db="EMBL/GenBank/DDBJ databases">
        <authorList>
            <person name="Noh H."/>
        </authorList>
    </citation>
    <scope>NUCLEOTIDE SEQUENCE</scope>
    <source>
        <strain evidence="2">DUCC20226</strain>
    </source>
</reference>
<feature type="compositionally biased region" description="Basic and acidic residues" evidence="1">
    <location>
        <begin position="368"/>
        <end position="383"/>
    </location>
</feature>
<comment type="caution">
    <text evidence="2">The sequence shown here is derived from an EMBL/GenBank/DDBJ whole genome shotgun (WGS) entry which is preliminary data.</text>
</comment>
<feature type="region of interest" description="Disordered" evidence="1">
    <location>
        <begin position="138"/>
        <end position="157"/>
    </location>
</feature>
<dbReference type="Proteomes" id="UP001265746">
    <property type="component" value="Unassembled WGS sequence"/>
</dbReference>
<proteinExistence type="predicted"/>
<gene>
    <name evidence="2" type="ORF">N8I77_009820</name>
</gene>
<accession>A0AAD9SAA5</accession>
<keyword evidence="3" id="KW-1185">Reference proteome</keyword>
<sequence>MATASAIAIAAAYHTTVDPRLHPYPYAHPAIHGLGLPTGTAYTQFSAPDQYEALLGRKLAPTPAHLTSRILYVPSHNDKAAHLPVYDFTKDFKETVRDEPIGSSRFKTSFGLMPKPNGDGRGSSEVSYLVDLEPLERRKSLSGPVPPSTGAARRKSSLGAGLVTHGTVSRRMLYGGAEVGLTIPPVQVPLADGDVAFILTPSSTDVGIRAVTSFPLPPTVGRFGSSRNPWFTFTVPSLLEEDKTLQWQVHPAEHGLLRYTLVELRSGGRGETDVAGVARDDDQWWEETTTTDESKVKDDVGDGQQLPYSAADEKHEHRIRAIYHNVGLGFSLSQPYSEGALLLQKDLDPELEAIIVASLLGLLWRARGEDSKPRKGSKSDAPPRKGSKSEGVVPSRKKSISVTNMEDESPPPAQTSRRKSLIGKILGKK</sequence>
<protein>
    <submittedName>
        <fullName evidence="2">Uncharacterized protein</fullName>
    </submittedName>
</protein>
<dbReference type="AlphaFoldDB" id="A0AAD9SAA5"/>
<organism evidence="2 3">
    <name type="scientific">Phomopsis amygdali</name>
    <name type="common">Fusicoccum amygdali</name>
    <dbReference type="NCBI Taxonomy" id="1214568"/>
    <lineage>
        <taxon>Eukaryota</taxon>
        <taxon>Fungi</taxon>
        <taxon>Dikarya</taxon>
        <taxon>Ascomycota</taxon>
        <taxon>Pezizomycotina</taxon>
        <taxon>Sordariomycetes</taxon>
        <taxon>Sordariomycetidae</taxon>
        <taxon>Diaporthales</taxon>
        <taxon>Diaporthaceae</taxon>
        <taxon>Diaporthe</taxon>
    </lineage>
</organism>
<evidence type="ECO:0000313" key="2">
    <source>
        <dbReference type="EMBL" id="KAK2603356.1"/>
    </source>
</evidence>
<dbReference type="EMBL" id="JAUJFL010000005">
    <property type="protein sequence ID" value="KAK2603356.1"/>
    <property type="molecule type" value="Genomic_DNA"/>
</dbReference>
<feature type="compositionally biased region" description="Basic residues" evidence="1">
    <location>
        <begin position="416"/>
        <end position="429"/>
    </location>
</feature>
<name>A0AAD9SAA5_PHOAM</name>
<evidence type="ECO:0000313" key="3">
    <source>
        <dbReference type="Proteomes" id="UP001265746"/>
    </source>
</evidence>